<keyword evidence="6" id="KW-1185">Reference proteome</keyword>
<evidence type="ECO:0000256" key="3">
    <source>
        <dbReference type="ARBA" id="ARBA00022692"/>
    </source>
</evidence>
<dbReference type="InterPro" id="IPR007770">
    <property type="entry name" value="DMP"/>
</dbReference>
<evidence type="ECO:0000256" key="1">
    <source>
        <dbReference type="ARBA" id="ARBA00004141"/>
    </source>
</evidence>
<comment type="subcellular location">
    <subcellularLocation>
        <location evidence="1">Membrane</location>
        <topology evidence="1">Multi-pass membrane protein</topology>
    </subcellularLocation>
</comment>
<keyword evidence="5" id="KW-0472">Membrane</keyword>
<dbReference type="KEGG" id="jre:109016558"/>
<keyword evidence="3" id="KW-0812">Transmembrane</keyword>
<sequence>MAEPSVSQPHDPPPVVQPASRGTNHPVNNTLASVANLANLLPTGTVLTFQVLTPTFSNNGSCNLSNKCLTASIIIFCAICCLLSSFTDSFAGKDGKVYHGIATSKGLYIFNTDNYCCEDTKDLDKFKLSFIDFVHAFVSLFVFMIFAVSDSSVQSCFFPGAGANEKALIMNLPLIAGVLSSFVFTIFPTRRRGIGFSH</sequence>
<reference evidence="7" key="1">
    <citation type="submission" date="2025-08" db="UniProtKB">
        <authorList>
            <consortium name="RefSeq"/>
        </authorList>
    </citation>
    <scope>IDENTIFICATION</scope>
    <source>
        <tissue evidence="7">Leaves</tissue>
    </source>
</reference>
<dbReference type="STRING" id="51240.A0A2I4FVH1"/>
<organism evidence="6 7">
    <name type="scientific">Juglans regia</name>
    <name type="common">English walnut</name>
    <dbReference type="NCBI Taxonomy" id="51240"/>
    <lineage>
        <taxon>Eukaryota</taxon>
        <taxon>Viridiplantae</taxon>
        <taxon>Streptophyta</taxon>
        <taxon>Embryophyta</taxon>
        <taxon>Tracheophyta</taxon>
        <taxon>Spermatophyta</taxon>
        <taxon>Magnoliopsida</taxon>
        <taxon>eudicotyledons</taxon>
        <taxon>Gunneridae</taxon>
        <taxon>Pentapetalae</taxon>
        <taxon>rosids</taxon>
        <taxon>fabids</taxon>
        <taxon>Fagales</taxon>
        <taxon>Juglandaceae</taxon>
        <taxon>Juglans</taxon>
    </lineage>
</organism>
<dbReference type="Gramene" id="Jr11_01950_p1">
    <property type="protein sequence ID" value="cds.Jr11_01950_p1"/>
    <property type="gene ID" value="Jr11_01950"/>
</dbReference>
<protein>
    <submittedName>
        <fullName evidence="7">Protein DMP10-like</fullName>
    </submittedName>
</protein>
<dbReference type="OrthoDB" id="657601at2759"/>
<dbReference type="AlphaFoldDB" id="A0A2I4FVH1"/>
<dbReference type="GO" id="GO:0010256">
    <property type="term" value="P:endomembrane system organization"/>
    <property type="evidence" value="ECO:0000318"/>
    <property type="project" value="GO_Central"/>
</dbReference>
<gene>
    <name evidence="7" type="primary">LOC109016558</name>
</gene>
<dbReference type="PANTHER" id="PTHR31621">
    <property type="entry name" value="PROTEIN DMP3"/>
    <property type="match status" value="1"/>
</dbReference>
<accession>A0A2I4FVH1</accession>
<evidence type="ECO:0000256" key="2">
    <source>
        <dbReference type="ARBA" id="ARBA00008707"/>
    </source>
</evidence>
<dbReference type="RefSeq" id="XP_018854500.1">
    <property type="nucleotide sequence ID" value="XM_018998955.1"/>
</dbReference>
<dbReference type="Pfam" id="PF05078">
    <property type="entry name" value="DUF679"/>
    <property type="match status" value="1"/>
</dbReference>
<dbReference type="GeneID" id="109016558"/>
<evidence type="ECO:0000313" key="6">
    <source>
        <dbReference type="Proteomes" id="UP000235220"/>
    </source>
</evidence>
<evidence type="ECO:0000313" key="7">
    <source>
        <dbReference type="RefSeq" id="XP_018854500.1"/>
    </source>
</evidence>
<comment type="similarity">
    <text evidence="2">Belongs to the plant DMP1 protein family.</text>
</comment>
<dbReference type="Proteomes" id="UP000235220">
    <property type="component" value="Chromosome 11"/>
</dbReference>
<dbReference type="GO" id="GO:0016020">
    <property type="term" value="C:membrane"/>
    <property type="evidence" value="ECO:0007669"/>
    <property type="project" value="UniProtKB-SubCell"/>
</dbReference>
<dbReference type="GO" id="GO:0005737">
    <property type="term" value="C:cytoplasm"/>
    <property type="evidence" value="ECO:0007669"/>
    <property type="project" value="UniProtKB-ARBA"/>
</dbReference>
<keyword evidence="4" id="KW-1133">Transmembrane helix</keyword>
<evidence type="ECO:0000256" key="5">
    <source>
        <dbReference type="ARBA" id="ARBA00023136"/>
    </source>
</evidence>
<evidence type="ECO:0000256" key="4">
    <source>
        <dbReference type="ARBA" id="ARBA00022989"/>
    </source>
</evidence>
<proteinExistence type="inferred from homology"/>
<name>A0A2I4FVH1_JUGRE</name>
<dbReference type="PANTHER" id="PTHR31621:SF5">
    <property type="entry name" value="PROTEIN DMP10"/>
    <property type="match status" value="1"/>
</dbReference>